<dbReference type="Proteomes" id="UP000260795">
    <property type="component" value="Unassembled WGS sequence"/>
</dbReference>
<evidence type="ECO:0000313" key="4">
    <source>
        <dbReference type="Proteomes" id="UP000260795"/>
    </source>
</evidence>
<dbReference type="EMBL" id="QSHA01000004">
    <property type="protein sequence ID" value="RHB74813.1"/>
    <property type="molecule type" value="Genomic_DNA"/>
</dbReference>
<evidence type="ECO:0000313" key="5">
    <source>
        <dbReference type="Proteomes" id="UP000260874"/>
    </source>
</evidence>
<organism evidence="1 5">
    <name type="scientific">Bacteroides uniformis</name>
    <dbReference type="NCBI Taxonomy" id="820"/>
    <lineage>
        <taxon>Bacteria</taxon>
        <taxon>Pseudomonadati</taxon>
        <taxon>Bacteroidota</taxon>
        <taxon>Bacteroidia</taxon>
        <taxon>Bacteroidales</taxon>
        <taxon>Bacteroidaceae</taxon>
        <taxon>Bacteroides</taxon>
    </lineage>
</organism>
<name>A0A3E4Q5N5_BACUN</name>
<comment type="caution">
    <text evidence="1">The sequence shown here is derived from an EMBL/GenBank/DDBJ whole genome shotgun (WGS) entry which is preliminary data.</text>
</comment>
<reference evidence="4 5" key="1">
    <citation type="submission" date="2018-08" db="EMBL/GenBank/DDBJ databases">
        <title>A genome reference for cultivated species of the human gut microbiota.</title>
        <authorList>
            <person name="Zou Y."/>
            <person name="Xue W."/>
            <person name="Luo G."/>
        </authorList>
    </citation>
    <scope>NUCLEOTIDE SEQUENCE [LARGE SCALE GENOMIC DNA]</scope>
    <source>
        <strain evidence="3 6">AM39-1</strain>
        <strain evidence="2 4">TF08-13</strain>
        <strain evidence="1 5">TF09-22</strain>
    </source>
</reference>
<evidence type="ECO:0000313" key="6">
    <source>
        <dbReference type="Proteomes" id="UP000286114"/>
    </source>
</evidence>
<proteinExistence type="predicted"/>
<accession>A0A3E4Q5N5</accession>
<evidence type="ECO:0000313" key="3">
    <source>
        <dbReference type="EMBL" id="RHB74813.1"/>
    </source>
</evidence>
<evidence type="ECO:0000313" key="1">
    <source>
        <dbReference type="EMBL" id="RGK87528.1"/>
    </source>
</evidence>
<dbReference type="EMBL" id="QSRK01000021">
    <property type="protein sequence ID" value="RGL11884.1"/>
    <property type="molecule type" value="Genomic_DNA"/>
</dbReference>
<evidence type="ECO:0000313" key="2">
    <source>
        <dbReference type="EMBL" id="RGL11884.1"/>
    </source>
</evidence>
<dbReference type="AlphaFoldDB" id="A0A3E4Q5N5"/>
<dbReference type="Proteomes" id="UP000260874">
    <property type="component" value="Unassembled WGS sequence"/>
</dbReference>
<gene>
    <name evidence="3" type="ORF">DW873_07490</name>
    <name evidence="2" type="ORF">DXC80_13300</name>
    <name evidence="1" type="ORF">DXC91_02880</name>
</gene>
<protein>
    <submittedName>
        <fullName evidence="1">Uncharacterized protein</fullName>
    </submittedName>
</protein>
<dbReference type="Proteomes" id="UP000286114">
    <property type="component" value="Unassembled WGS sequence"/>
</dbReference>
<sequence length="60" mass="7331">MRNKKAFFNRTFNERKDRDVFCNGKMFDRKMFLIINNDKYITLNFSSICNICNQLKSSYF</sequence>
<dbReference type="EMBL" id="QSRB01000002">
    <property type="protein sequence ID" value="RGK87528.1"/>
    <property type="molecule type" value="Genomic_DNA"/>
</dbReference>